<name>A0A8T3CCX2_DENNO</name>
<reference evidence="3" key="1">
    <citation type="journal article" date="2022" name="Front. Genet.">
        <title>Chromosome-Scale Assembly of the Dendrobium nobile Genome Provides Insights Into the Molecular Mechanism of the Biosynthesis of the Medicinal Active Ingredient of Dendrobium.</title>
        <authorList>
            <person name="Xu Q."/>
            <person name="Niu S.-C."/>
            <person name="Li K.-L."/>
            <person name="Zheng P.-J."/>
            <person name="Zhang X.-J."/>
            <person name="Jia Y."/>
            <person name="Liu Y."/>
            <person name="Niu Y.-X."/>
            <person name="Yu L.-H."/>
            <person name="Chen D.-F."/>
            <person name="Zhang G.-Q."/>
        </authorList>
    </citation>
    <scope>NUCLEOTIDE SEQUENCE</scope>
    <source>
        <tissue evidence="3">Leaf</tissue>
    </source>
</reference>
<gene>
    <name evidence="3" type="ORF">KFK09_000083</name>
</gene>
<keyword evidence="4" id="KW-1185">Reference proteome</keyword>
<dbReference type="InterPro" id="IPR029058">
    <property type="entry name" value="AB_hydrolase_fold"/>
</dbReference>
<dbReference type="PANTHER" id="PTHR23024:SF577">
    <property type="entry name" value="CARBOXYLESTERASE 2-RELATED"/>
    <property type="match status" value="1"/>
</dbReference>
<evidence type="ECO:0000259" key="2">
    <source>
        <dbReference type="Pfam" id="PF07859"/>
    </source>
</evidence>
<protein>
    <recommendedName>
        <fullName evidence="2">Alpha/beta hydrolase fold-3 domain-containing protein</fullName>
    </recommendedName>
</protein>
<feature type="domain" description="Alpha/beta hydrolase fold-3" evidence="2">
    <location>
        <begin position="84"/>
        <end position="299"/>
    </location>
</feature>
<organism evidence="3 4">
    <name type="scientific">Dendrobium nobile</name>
    <name type="common">Orchid</name>
    <dbReference type="NCBI Taxonomy" id="94219"/>
    <lineage>
        <taxon>Eukaryota</taxon>
        <taxon>Viridiplantae</taxon>
        <taxon>Streptophyta</taxon>
        <taxon>Embryophyta</taxon>
        <taxon>Tracheophyta</taxon>
        <taxon>Spermatophyta</taxon>
        <taxon>Magnoliopsida</taxon>
        <taxon>Liliopsida</taxon>
        <taxon>Asparagales</taxon>
        <taxon>Orchidaceae</taxon>
        <taxon>Epidendroideae</taxon>
        <taxon>Malaxideae</taxon>
        <taxon>Dendrobiinae</taxon>
        <taxon>Dendrobium</taxon>
    </lineage>
</organism>
<dbReference type="Pfam" id="PF07859">
    <property type="entry name" value="Abhydrolase_3"/>
    <property type="match status" value="1"/>
</dbReference>
<dbReference type="EMBL" id="JAGYWB010000001">
    <property type="protein sequence ID" value="KAI0530539.1"/>
    <property type="molecule type" value="Genomic_DNA"/>
</dbReference>
<dbReference type="OrthoDB" id="408631at2759"/>
<dbReference type="SUPFAM" id="SSF53474">
    <property type="entry name" value="alpha/beta-Hydrolases"/>
    <property type="match status" value="1"/>
</dbReference>
<accession>A0A8T3CCX2</accession>
<dbReference type="InterPro" id="IPR013094">
    <property type="entry name" value="AB_hydrolase_3"/>
</dbReference>
<dbReference type="PROSITE" id="PS01174">
    <property type="entry name" value="LIPASE_GDXG_SER"/>
    <property type="match status" value="1"/>
</dbReference>
<evidence type="ECO:0000313" key="3">
    <source>
        <dbReference type="EMBL" id="KAI0530539.1"/>
    </source>
</evidence>
<comment type="caution">
    <text evidence="3">The sequence shown here is derived from an EMBL/GenBank/DDBJ whole genome shotgun (WGS) entry which is preliminary data.</text>
</comment>
<sequence length="322" mass="34941">MASTAANAAASADDSQEIEADVPGFFRIYKDGRLVRFIGTDKLPAALDPATGVDSKDITIDPTTGVSVRLYLPPVAAGQKLPVLVYFHGGAFFLESSASPAYHRHLNSLSALTPLIGVSVDYRLAPEHPLPAAYEDSWASLRWVFSLPDPWLSDHADLNRVFIAGDSAGANICHHMALRARVDSAAGVILKGVALIHPYFWGSEPIGSESTDPAVRSTVEKIWQFACPNSTGPDDPRINPLAVDAANLALLGCDQLLVTVAEKDTIKHRGKAYYEKVKHSGWKGKAELVETPDSEHVFHLFNPDTDKAKELTKLLADFFNKE</sequence>
<dbReference type="InterPro" id="IPR050466">
    <property type="entry name" value="Carboxylest/Gibb_receptor"/>
</dbReference>
<dbReference type="Gene3D" id="3.40.50.1820">
    <property type="entry name" value="alpha/beta hydrolase"/>
    <property type="match status" value="1"/>
</dbReference>
<proteinExistence type="predicted"/>
<dbReference type="SMR" id="A0A8T3CCX2"/>
<dbReference type="GO" id="GO:0016787">
    <property type="term" value="F:hydrolase activity"/>
    <property type="evidence" value="ECO:0007669"/>
    <property type="project" value="InterPro"/>
</dbReference>
<dbReference type="Proteomes" id="UP000829196">
    <property type="component" value="Unassembled WGS sequence"/>
</dbReference>
<dbReference type="AlphaFoldDB" id="A0A8T3CCX2"/>
<feature type="active site" evidence="1">
    <location>
        <position position="167"/>
    </location>
</feature>
<dbReference type="PANTHER" id="PTHR23024">
    <property type="entry name" value="ARYLACETAMIDE DEACETYLASE"/>
    <property type="match status" value="1"/>
</dbReference>
<evidence type="ECO:0000313" key="4">
    <source>
        <dbReference type="Proteomes" id="UP000829196"/>
    </source>
</evidence>
<dbReference type="InterPro" id="IPR033140">
    <property type="entry name" value="Lipase_GDXG_put_SER_AS"/>
</dbReference>
<evidence type="ECO:0000256" key="1">
    <source>
        <dbReference type="PROSITE-ProRule" id="PRU10038"/>
    </source>
</evidence>